<dbReference type="Proteomes" id="UP000002663">
    <property type="component" value="Chromosome"/>
</dbReference>
<evidence type="ECO:0000313" key="3">
    <source>
        <dbReference type="Proteomes" id="UP000002663"/>
    </source>
</evidence>
<protein>
    <submittedName>
        <fullName evidence="2">Mrr restriction system protein</fullName>
    </submittedName>
</protein>
<reference evidence="2 3" key="1">
    <citation type="submission" date="2011-01" db="EMBL/GenBank/DDBJ databases">
        <title>Whole genome sequence of Tetragenococcus halophilus NBRC 12172.</title>
        <authorList>
            <person name="Nakazawa H."/>
            <person name="Omata S."/>
            <person name="Koga C."/>
            <person name="Watanabe Y."/>
            <person name="Katano Y."/>
            <person name="Ito N."/>
            <person name="Tsukatani N."/>
            <person name="Ankai A."/>
            <person name="Oguchi A."/>
            <person name="Fukui S."/>
            <person name="Yashiro I."/>
            <person name="Kamata S."/>
            <person name="Hashimoto Y."/>
            <person name="Yamazaki J."/>
            <person name="Taguchi H."/>
            <person name="Tanaka A."/>
            <person name="Koyama T."/>
            <person name="Ichige A."/>
            <person name="Hanya Y."/>
            <person name="Tanikawa S."/>
            <person name="Yamazaki S."/>
            <person name="Fujita N."/>
        </authorList>
    </citation>
    <scope>NUCLEOTIDE SEQUENCE [LARGE SCALE GENOMIC DNA]</scope>
    <source>
        <strain evidence="3">DSM 20338 / JCM 20259 / NCIMB 9735 / NBRC 12172</strain>
    </source>
</reference>
<dbReference type="Pfam" id="PF14338">
    <property type="entry name" value="Mrr_N"/>
    <property type="match status" value="1"/>
</dbReference>
<gene>
    <name evidence="2" type="ordered locus">TEH_18960</name>
</gene>
<accession>A0AAN1VRL9</accession>
<proteinExistence type="predicted"/>
<evidence type="ECO:0000313" key="2">
    <source>
        <dbReference type="EMBL" id="BAK95223.1"/>
    </source>
</evidence>
<name>A0AAN1VRL9_TETHN</name>
<dbReference type="EMBL" id="AP012046">
    <property type="protein sequence ID" value="BAK95223.1"/>
    <property type="molecule type" value="Genomic_DNA"/>
</dbReference>
<sequence length="136" mass="15676">MTGKLVERENLIMCEALSAMRSLGGQTTRKEIRREIRDHSDEISEQINDEQKTSKKSGVKYHPFVDRFNFAIKHLIAADFINTEDNRNLELSEKGRKVDLVRFDTNRDVRSVSESDGTLKKEASNKTNLDVDDIEF</sequence>
<dbReference type="InterPro" id="IPR025745">
    <property type="entry name" value="Mrr-like_N_dom"/>
</dbReference>
<organism evidence="2 3">
    <name type="scientific">Tetragenococcus halophilus (strain DSM 20338 / JCM 20259 / NCIMB 9735 / NBRC 12172)</name>
    <name type="common">Pediococcus halophilus</name>
    <dbReference type="NCBI Taxonomy" id="945021"/>
    <lineage>
        <taxon>Bacteria</taxon>
        <taxon>Bacillati</taxon>
        <taxon>Bacillota</taxon>
        <taxon>Bacilli</taxon>
        <taxon>Lactobacillales</taxon>
        <taxon>Enterococcaceae</taxon>
        <taxon>Tetragenococcus</taxon>
    </lineage>
</organism>
<feature type="domain" description="Restriction system protein Mrr-like N-terminal" evidence="1">
    <location>
        <begin position="12"/>
        <end position="98"/>
    </location>
</feature>
<dbReference type="KEGG" id="thl:TEH_18960"/>
<evidence type="ECO:0000259" key="1">
    <source>
        <dbReference type="Pfam" id="PF14338"/>
    </source>
</evidence>
<dbReference type="AlphaFoldDB" id="A0AAN1VRL9"/>